<accession>A0A1G6CKD1</accession>
<dbReference type="Proteomes" id="UP000198771">
    <property type="component" value="Unassembled WGS sequence"/>
</dbReference>
<dbReference type="AlphaFoldDB" id="A0A1G6CKD1"/>
<evidence type="ECO:0000313" key="1">
    <source>
        <dbReference type="EMBL" id="SDB33319.1"/>
    </source>
</evidence>
<keyword evidence="2" id="KW-1185">Reference proteome</keyword>
<sequence>MGITLYLITTSYLIGSYGYRQWQKIRAFMPPDSLTAQSSQDRSEELVRLVLHLLLRMSDERKVSAFA</sequence>
<reference evidence="1 2" key="1">
    <citation type="submission" date="2016-10" db="EMBL/GenBank/DDBJ databases">
        <authorList>
            <person name="de Groot N.N."/>
        </authorList>
    </citation>
    <scope>NUCLEOTIDE SEQUENCE [LARGE SCALE GENOMIC DNA]</scope>
    <source>
        <strain evidence="1 2">ASO4-2</strain>
    </source>
</reference>
<gene>
    <name evidence="1" type="ORF">SAMN05660653_01595</name>
</gene>
<name>A0A1G6CKD1_9BACT</name>
<organism evidence="1 2">
    <name type="scientific">Desulfonatronum thiosulfatophilum</name>
    <dbReference type="NCBI Taxonomy" id="617002"/>
    <lineage>
        <taxon>Bacteria</taxon>
        <taxon>Pseudomonadati</taxon>
        <taxon>Thermodesulfobacteriota</taxon>
        <taxon>Desulfovibrionia</taxon>
        <taxon>Desulfovibrionales</taxon>
        <taxon>Desulfonatronaceae</taxon>
        <taxon>Desulfonatronum</taxon>
    </lineage>
</organism>
<proteinExistence type="predicted"/>
<evidence type="ECO:0000313" key="2">
    <source>
        <dbReference type="Proteomes" id="UP000198771"/>
    </source>
</evidence>
<dbReference type="EMBL" id="FMXO01000008">
    <property type="protein sequence ID" value="SDB33319.1"/>
    <property type="molecule type" value="Genomic_DNA"/>
</dbReference>
<protein>
    <submittedName>
        <fullName evidence="1">Uncharacterized protein</fullName>
    </submittedName>
</protein>